<feature type="signal peptide" evidence="1">
    <location>
        <begin position="1"/>
        <end position="21"/>
    </location>
</feature>
<dbReference type="Proteomes" id="UP000001056">
    <property type="component" value="Unassembled WGS sequence"/>
</dbReference>
<dbReference type="HOGENOM" id="CLU_1906506_0_0_1"/>
<dbReference type="AlphaFoldDB" id="Q2HGW6"/>
<evidence type="ECO:0000313" key="2">
    <source>
        <dbReference type="EMBL" id="EAQ92303.1"/>
    </source>
</evidence>
<dbReference type="VEuPathDB" id="FungiDB:CHGG_00538"/>
<keyword evidence="3" id="KW-1185">Reference proteome</keyword>
<organism evidence="2 3">
    <name type="scientific">Chaetomium globosum (strain ATCC 6205 / CBS 148.51 / DSM 1962 / NBRC 6347 / NRRL 1970)</name>
    <name type="common">Soil fungus</name>
    <dbReference type="NCBI Taxonomy" id="306901"/>
    <lineage>
        <taxon>Eukaryota</taxon>
        <taxon>Fungi</taxon>
        <taxon>Dikarya</taxon>
        <taxon>Ascomycota</taxon>
        <taxon>Pezizomycotina</taxon>
        <taxon>Sordariomycetes</taxon>
        <taxon>Sordariomycetidae</taxon>
        <taxon>Sordariales</taxon>
        <taxon>Chaetomiaceae</taxon>
        <taxon>Chaetomium</taxon>
    </lineage>
</organism>
<accession>Q2HGW6</accession>
<evidence type="ECO:0000313" key="3">
    <source>
        <dbReference type="Proteomes" id="UP000001056"/>
    </source>
</evidence>
<gene>
    <name evidence="2" type="ORF">CHGG_00538</name>
</gene>
<proteinExistence type="predicted"/>
<dbReference type="GeneID" id="4388071"/>
<evidence type="ECO:0000256" key="1">
    <source>
        <dbReference type="SAM" id="SignalP"/>
    </source>
</evidence>
<protein>
    <recommendedName>
        <fullName evidence="4">Secreted protein</fullName>
    </recommendedName>
</protein>
<dbReference type="EMBL" id="CH408029">
    <property type="protein sequence ID" value="EAQ92303.1"/>
    <property type="molecule type" value="Genomic_DNA"/>
</dbReference>
<keyword evidence="1" id="KW-0732">Signal</keyword>
<name>Q2HGW6_CHAGB</name>
<dbReference type="RefSeq" id="XP_001219759.1">
    <property type="nucleotide sequence ID" value="XM_001219758.1"/>
</dbReference>
<feature type="chain" id="PRO_5004209171" description="Secreted protein" evidence="1">
    <location>
        <begin position="22"/>
        <end position="133"/>
    </location>
</feature>
<dbReference type="InParanoid" id="Q2HGW6"/>
<reference evidence="3" key="1">
    <citation type="journal article" date="2015" name="Genome Announc.">
        <title>Draft genome sequence of the cellulolytic fungus Chaetomium globosum.</title>
        <authorList>
            <person name="Cuomo C.A."/>
            <person name="Untereiner W.A."/>
            <person name="Ma L.-J."/>
            <person name="Grabherr M."/>
            <person name="Birren B.W."/>
        </authorList>
    </citation>
    <scope>NUCLEOTIDE SEQUENCE [LARGE SCALE GENOMIC DNA]</scope>
    <source>
        <strain evidence="3">ATCC 6205 / CBS 148.51 / DSM 1962 / NBRC 6347 / NRRL 1970</strain>
    </source>
</reference>
<sequence length="133" mass="14603">MVTRHLSSWWLLLCSEQLSRASDAGREWVQGRLARSLGPGGRVLCVQDRCNSLQCVLESADSIARAGDPMWAYARVPSRSEPNSKPIHGCISMGFLFQRGAGTGVQQNLHRGTGNDDTGLDVPWCYDGFRTPP</sequence>
<evidence type="ECO:0008006" key="4">
    <source>
        <dbReference type="Google" id="ProtNLM"/>
    </source>
</evidence>